<name>A0A4Z0M398_9GAMM</name>
<keyword evidence="2" id="KW-0732">Signal</keyword>
<evidence type="ECO:0000313" key="4">
    <source>
        <dbReference type="Proteomes" id="UP000298050"/>
    </source>
</evidence>
<evidence type="ECO:0000256" key="1">
    <source>
        <dbReference type="SAM" id="Phobius"/>
    </source>
</evidence>
<organism evidence="3 4">
    <name type="scientific">Mangrovimicrobium sediminis</name>
    <dbReference type="NCBI Taxonomy" id="2562682"/>
    <lineage>
        <taxon>Bacteria</taxon>
        <taxon>Pseudomonadati</taxon>
        <taxon>Pseudomonadota</taxon>
        <taxon>Gammaproteobacteria</taxon>
        <taxon>Cellvibrionales</taxon>
        <taxon>Halieaceae</taxon>
        <taxon>Mangrovimicrobium</taxon>
    </lineage>
</organism>
<keyword evidence="1" id="KW-0812">Transmembrane</keyword>
<sequence length="105" mass="10795">MAAVVKLSAVGLLSILMAAGADAAPLLEGAAELLLAQVDECLAFARGEVVGVSTSLLHVGGKPAFSMHQLLSTLGIGALTVVFFVPAALVADWLMRRGEQIPRGR</sequence>
<comment type="caution">
    <text evidence="3">The sequence shown here is derived from an EMBL/GenBank/DDBJ whole genome shotgun (WGS) entry which is preliminary data.</text>
</comment>
<protein>
    <submittedName>
        <fullName evidence="3">Uncharacterized protein</fullName>
    </submittedName>
</protein>
<evidence type="ECO:0000313" key="3">
    <source>
        <dbReference type="EMBL" id="TGD73924.1"/>
    </source>
</evidence>
<gene>
    <name evidence="3" type="ORF">E4634_07215</name>
</gene>
<keyword evidence="1" id="KW-0472">Membrane</keyword>
<keyword evidence="4" id="KW-1185">Reference proteome</keyword>
<accession>A0A4Z0M398</accession>
<feature type="signal peptide" evidence="2">
    <location>
        <begin position="1"/>
        <end position="23"/>
    </location>
</feature>
<dbReference type="EMBL" id="SRLE01000006">
    <property type="protein sequence ID" value="TGD73924.1"/>
    <property type="molecule type" value="Genomic_DNA"/>
</dbReference>
<dbReference type="OrthoDB" id="5741023at2"/>
<dbReference type="AlphaFoldDB" id="A0A4Z0M398"/>
<keyword evidence="1" id="KW-1133">Transmembrane helix</keyword>
<feature type="chain" id="PRO_5021360681" evidence="2">
    <location>
        <begin position="24"/>
        <end position="105"/>
    </location>
</feature>
<feature type="transmembrane region" description="Helical" evidence="1">
    <location>
        <begin position="70"/>
        <end position="95"/>
    </location>
</feature>
<proteinExistence type="predicted"/>
<evidence type="ECO:0000256" key="2">
    <source>
        <dbReference type="SAM" id="SignalP"/>
    </source>
</evidence>
<reference evidence="3 4" key="1">
    <citation type="submission" date="2019-04" db="EMBL/GenBank/DDBJ databases">
        <title>Taxonomy of novel Haliea sp. from mangrove soil of West Coast of India.</title>
        <authorList>
            <person name="Verma A."/>
            <person name="Kumar P."/>
            <person name="Krishnamurthi S."/>
        </authorList>
    </citation>
    <scope>NUCLEOTIDE SEQUENCE [LARGE SCALE GENOMIC DNA]</scope>
    <source>
        <strain evidence="3 4">SAOS-164</strain>
    </source>
</reference>
<dbReference type="Proteomes" id="UP000298050">
    <property type="component" value="Unassembled WGS sequence"/>
</dbReference>
<dbReference type="RefSeq" id="WP_135442296.1">
    <property type="nucleotide sequence ID" value="NZ_SRLE01000006.1"/>
</dbReference>